<evidence type="ECO:0000256" key="7">
    <source>
        <dbReference type="ARBA" id="ARBA00023225"/>
    </source>
</evidence>
<comment type="function">
    <text evidence="1">Needed for flagellar regrowth and assembly.</text>
</comment>
<sequence>MSFETVQRFAFDRVFTEMGPTPFDMPDSMLDQAALRAELDARKADHENALSIARADAFEAGLAQARTERDAALLCAIDAMHGALDALDARFAETTRRIVADATDVALAAADAIAGRALVRDPTGLIDDGIGRVLQQVARGTELQVRVHPDLVEAVEQRVATRQAADRRKLHVGVVPDATLAPGDALIDWEQGGLLLERAARLAAVESELASLLPPPPTA</sequence>
<comment type="similarity">
    <text evidence="2">Belongs to the FliH family.</text>
</comment>
<comment type="caution">
    <text evidence="9">The sequence shown here is derived from an EMBL/GenBank/DDBJ whole genome shotgun (WGS) entry which is preliminary data.</text>
</comment>
<protein>
    <recommendedName>
        <fullName evidence="3">Flagellar assembly protein FliH</fullName>
    </recommendedName>
</protein>
<dbReference type="PANTHER" id="PTHR34982:SF1">
    <property type="entry name" value="FLAGELLAR ASSEMBLY PROTEIN FLIH"/>
    <property type="match status" value="1"/>
</dbReference>
<dbReference type="Proteomes" id="UP001279660">
    <property type="component" value="Unassembled WGS sequence"/>
</dbReference>
<gene>
    <name evidence="9" type="ORF">SIL82_17200</name>
</gene>
<proteinExistence type="inferred from homology"/>
<evidence type="ECO:0000256" key="5">
    <source>
        <dbReference type="ARBA" id="ARBA00022795"/>
    </source>
</evidence>
<dbReference type="RefSeq" id="WP_010406980.1">
    <property type="nucleotide sequence ID" value="NZ_JAWXXV010000001.1"/>
</dbReference>
<keyword evidence="6" id="KW-0653">Protein transport</keyword>
<dbReference type="InterPro" id="IPR051472">
    <property type="entry name" value="T3SS_Stator/FliH"/>
</dbReference>
<evidence type="ECO:0000256" key="1">
    <source>
        <dbReference type="ARBA" id="ARBA00003041"/>
    </source>
</evidence>
<keyword evidence="5" id="KW-1005">Bacterial flagellum biogenesis</keyword>
<reference evidence="9 10" key="1">
    <citation type="submission" date="2023-11" db="EMBL/GenBank/DDBJ databases">
        <title>MicrobeMod: A computational toolkit for identifying prokaryotic methylation and restriction-modification with nanopore sequencing.</title>
        <authorList>
            <person name="Crits-Christoph A."/>
            <person name="Kang S.C."/>
            <person name="Lee H."/>
            <person name="Ostrov N."/>
        </authorList>
    </citation>
    <scope>NUCLEOTIDE SEQUENCE [LARGE SCALE GENOMIC DNA]</scope>
    <source>
        <strain evidence="9 10">ATCC 14820</strain>
    </source>
</reference>
<evidence type="ECO:0000313" key="9">
    <source>
        <dbReference type="EMBL" id="MDX5985996.1"/>
    </source>
</evidence>
<evidence type="ECO:0000256" key="6">
    <source>
        <dbReference type="ARBA" id="ARBA00022927"/>
    </source>
</evidence>
<accession>A0ABU4PPD1</accession>
<keyword evidence="4" id="KW-0813">Transport</keyword>
<evidence type="ECO:0000313" key="10">
    <source>
        <dbReference type="Proteomes" id="UP001279660"/>
    </source>
</evidence>
<keyword evidence="10" id="KW-1185">Reference proteome</keyword>
<organism evidence="9 10">
    <name type="scientific">Sphingomonas echinoides</name>
    <dbReference type="NCBI Taxonomy" id="59803"/>
    <lineage>
        <taxon>Bacteria</taxon>
        <taxon>Pseudomonadati</taxon>
        <taxon>Pseudomonadota</taxon>
        <taxon>Alphaproteobacteria</taxon>
        <taxon>Sphingomonadales</taxon>
        <taxon>Sphingomonadaceae</taxon>
        <taxon>Sphingomonas</taxon>
    </lineage>
</organism>
<evidence type="ECO:0000259" key="8">
    <source>
        <dbReference type="Pfam" id="PF02108"/>
    </source>
</evidence>
<evidence type="ECO:0000256" key="3">
    <source>
        <dbReference type="ARBA" id="ARBA00016507"/>
    </source>
</evidence>
<feature type="domain" description="Flagellar assembly protein FliH/Type III secretion system HrpE" evidence="8">
    <location>
        <begin position="77"/>
        <end position="193"/>
    </location>
</feature>
<evidence type="ECO:0000256" key="4">
    <source>
        <dbReference type="ARBA" id="ARBA00022448"/>
    </source>
</evidence>
<dbReference type="Pfam" id="PF02108">
    <property type="entry name" value="FliH"/>
    <property type="match status" value="1"/>
</dbReference>
<evidence type="ECO:0000256" key="2">
    <source>
        <dbReference type="ARBA" id="ARBA00006602"/>
    </source>
</evidence>
<name>A0ABU4PPD1_9SPHN</name>
<dbReference type="InterPro" id="IPR018035">
    <property type="entry name" value="Flagellar_FliH/T3SS_HrpE"/>
</dbReference>
<dbReference type="EMBL" id="JAWXXV010000001">
    <property type="protein sequence ID" value="MDX5985996.1"/>
    <property type="molecule type" value="Genomic_DNA"/>
</dbReference>
<dbReference type="PANTHER" id="PTHR34982">
    <property type="entry name" value="YOP PROTEINS TRANSLOCATION PROTEIN L"/>
    <property type="match status" value="1"/>
</dbReference>
<keyword evidence="7" id="KW-1006">Bacterial flagellum protein export</keyword>